<dbReference type="VEuPathDB" id="FungiDB:PCH_Pc12g09720"/>
<evidence type="ECO:0000256" key="3">
    <source>
        <dbReference type="ARBA" id="ARBA00023163"/>
    </source>
</evidence>
<dbReference type="GO" id="GO:0000981">
    <property type="term" value="F:DNA-binding transcription factor activity, RNA polymerase II-specific"/>
    <property type="evidence" value="ECO:0007669"/>
    <property type="project" value="InterPro"/>
</dbReference>
<gene>
    <name evidence="7" type="ORF">Pc12g09720</name>
    <name evidence="7" type="ORF">PCH_Pc12g09720</name>
</gene>
<dbReference type="OrthoDB" id="4314040at2759"/>
<dbReference type="InterPro" id="IPR036864">
    <property type="entry name" value="Zn2-C6_fun-type_DNA-bd_sf"/>
</dbReference>
<evidence type="ECO:0000313" key="7">
    <source>
        <dbReference type="EMBL" id="CAP80599.1"/>
    </source>
</evidence>
<dbReference type="BioCyc" id="PCHR:PC12G09720-MONOMER"/>
<dbReference type="GeneID" id="8304267"/>
<dbReference type="Gene3D" id="4.10.240.10">
    <property type="entry name" value="Zn(2)-C6 fungal-type DNA-binding domain"/>
    <property type="match status" value="1"/>
</dbReference>
<dbReference type="SUPFAM" id="SSF57701">
    <property type="entry name" value="Zn2/Cys6 DNA-binding domain"/>
    <property type="match status" value="1"/>
</dbReference>
<keyword evidence="1" id="KW-0805">Transcription regulation</keyword>
<dbReference type="KEGG" id="pcs:N7525_001598"/>
<keyword evidence="8" id="KW-1185">Reference proteome</keyword>
<dbReference type="OMA" id="WAVTADP"/>
<evidence type="ECO:0000256" key="2">
    <source>
        <dbReference type="ARBA" id="ARBA00023125"/>
    </source>
</evidence>
<dbReference type="Pfam" id="PF01042">
    <property type="entry name" value="Ribonuc_L-PSP"/>
    <property type="match status" value="1"/>
</dbReference>
<name>B6GZS1_PENRW</name>
<dbReference type="GO" id="GO:0008270">
    <property type="term" value="F:zinc ion binding"/>
    <property type="evidence" value="ECO:0007669"/>
    <property type="project" value="InterPro"/>
</dbReference>
<dbReference type="CDD" id="cd00448">
    <property type="entry name" value="YjgF_YER057c_UK114_family"/>
    <property type="match status" value="1"/>
</dbReference>
<dbReference type="InterPro" id="IPR035959">
    <property type="entry name" value="RutC-like_sf"/>
</dbReference>
<feature type="region of interest" description="Disordered" evidence="5">
    <location>
        <begin position="443"/>
        <end position="471"/>
    </location>
</feature>
<proteinExistence type="predicted"/>
<dbReference type="HOGENOM" id="CLU_019524_3_0_1"/>
<dbReference type="SUPFAM" id="SSF55298">
    <property type="entry name" value="YjgF-like"/>
    <property type="match status" value="1"/>
</dbReference>
<dbReference type="InterPro" id="IPR053178">
    <property type="entry name" value="Osmoadaptation_assoc"/>
</dbReference>
<dbReference type="Gene3D" id="3.30.1330.40">
    <property type="entry name" value="RutC-like"/>
    <property type="match status" value="1"/>
</dbReference>
<dbReference type="Proteomes" id="UP000000724">
    <property type="component" value="Contig Pc00c12"/>
</dbReference>
<sequence length="642" mass="71533">MPGVPTGRACDACRKQKKKCDEKQPACGRCLRLKVRCVGSGQKRFMFKEQQFLPNSNQSGQKALLSRWRPTQKENYFFEIPRACPGNSMTSLTNSFVGAIKRSTDLRYNVWWSFGIFLEDVPRRLGSNEALDRAVDALTTAHASFCTRQPVRAEALAKYSRALKTLRVYLDDPLQASASNTLCAVMILLICQTFIGNPGQMVSGHAQGAASILHARKKFGPRDDFERKLFLSLRGSVLFEGLYNEAIDLSPEEWDALVENDYDQNQPEAQILRCLARAPVLMKRGRRAIRDGEDLTPLTMEVRPIYEKCKLILAQLKARTVEYETSELSTMTENFMARILRAHYLRTHGIGLAITIVFNCILQALDPSDYSCIIESKSLVIETLVHAQESNVYRPVGAGYVIMCLSAAWAVTADPQLRLIVEATFIDYREDFVTPDGVNIPQELERASCNPPPEHEHRRTGDTGSSPRRQPSDAADLAVLLLESVHAATWCCINAIASFSRGKPYSSSSNIATRICSSPGRSVPYVRIPKNIFTVSPNLTDCPFPYRQRQRLVFVSGQVSADSNGKYLPVESPVTKKTHQIIRNVSGILGASGTSLDQVTKANVYFVQLDRNIYRNPARSSVEVNGLPKPADLETEVIALES</sequence>
<dbReference type="PANTHER" id="PTHR38111">
    <property type="entry name" value="ZN(2)-C6 FUNGAL-TYPE DOMAIN-CONTAINING PROTEIN-RELATED"/>
    <property type="match status" value="1"/>
</dbReference>
<keyword evidence="3" id="KW-0804">Transcription</keyword>
<dbReference type="Pfam" id="PF00172">
    <property type="entry name" value="Zn_clus"/>
    <property type="match status" value="1"/>
</dbReference>
<feature type="domain" description="Zn(2)-C6 fungal-type" evidence="6">
    <location>
        <begin position="9"/>
        <end position="38"/>
    </location>
</feature>
<reference evidence="7 8" key="1">
    <citation type="journal article" date="2008" name="Nat. Biotechnol.">
        <title>Genome sequencing and analysis of the filamentous fungus Penicillium chrysogenum.</title>
        <authorList>
            <person name="van den Berg M.A."/>
            <person name="Albang R."/>
            <person name="Albermann K."/>
            <person name="Badger J.H."/>
            <person name="Daran J.-M."/>
            <person name="Driessen A.J.M."/>
            <person name="Garcia-Estrada C."/>
            <person name="Fedorova N.D."/>
            <person name="Harris D.M."/>
            <person name="Heijne W.H.M."/>
            <person name="Joardar V.S."/>
            <person name="Kiel J.A.K.W."/>
            <person name="Kovalchuk A."/>
            <person name="Martin J.F."/>
            <person name="Nierman W.C."/>
            <person name="Nijland J.G."/>
            <person name="Pronk J.T."/>
            <person name="Roubos J.A."/>
            <person name="van der Klei I.J."/>
            <person name="van Peij N.N.M.E."/>
            <person name="Veenhuis M."/>
            <person name="von Doehren H."/>
            <person name="Wagner C."/>
            <person name="Wortman J.R."/>
            <person name="Bovenberg R.A.L."/>
        </authorList>
    </citation>
    <scope>NUCLEOTIDE SEQUENCE [LARGE SCALE GENOMIC DNA]</scope>
    <source>
        <strain evidence="8">ATCC 28089 / DSM 1075 / NRRL 1951 / Wisconsin 54-1255</strain>
    </source>
</reference>
<dbReference type="PROSITE" id="PS50048">
    <property type="entry name" value="ZN2_CY6_FUNGAL_2"/>
    <property type="match status" value="1"/>
</dbReference>
<dbReference type="eggNOG" id="KOG2317">
    <property type="taxonomic scope" value="Eukaryota"/>
</dbReference>
<dbReference type="CDD" id="cd00067">
    <property type="entry name" value="GAL4"/>
    <property type="match status" value="1"/>
</dbReference>
<dbReference type="EMBL" id="AM920427">
    <property type="protein sequence ID" value="CAP80599.1"/>
    <property type="molecule type" value="Genomic_DNA"/>
</dbReference>
<evidence type="ECO:0000259" key="6">
    <source>
        <dbReference type="PROSITE" id="PS50048"/>
    </source>
</evidence>
<protein>
    <submittedName>
        <fullName evidence="7">Pc12g09720 protein</fullName>
    </submittedName>
</protein>
<keyword evidence="4" id="KW-0539">Nucleus</keyword>
<evidence type="ECO:0000313" key="8">
    <source>
        <dbReference type="Proteomes" id="UP000000724"/>
    </source>
</evidence>
<dbReference type="PANTHER" id="PTHR38111:SF11">
    <property type="entry name" value="TRANSCRIPTION FACTOR DOMAIN-CONTAINING PROTEIN-RELATED"/>
    <property type="match status" value="1"/>
</dbReference>
<keyword evidence="2" id="KW-0238">DNA-binding</keyword>
<accession>B6GZS1</accession>
<dbReference type="SMART" id="SM00066">
    <property type="entry name" value="GAL4"/>
    <property type="match status" value="1"/>
</dbReference>
<dbReference type="PROSITE" id="PS00463">
    <property type="entry name" value="ZN2_CY6_FUNGAL_1"/>
    <property type="match status" value="1"/>
</dbReference>
<dbReference type="InterPro" id="IPR001138">
    <property type="entry name" value="Zn2Cys6_DnaBD"/>
</dbReference>
<evidence type="ECO:0000256" key="1">
    <source>
        <dbReference type="ARBA" id="ARBA00023015"/>
    </source>
</evidence>
<dbReference type="GO" id="GO:0003677">
    <property type="term" value="F:DNA binding"/>
    <property type="evidence" value="ECO:0007669"/>
    <property type="project" value="UniProtKB-KW"/>
</dbReference>
<dbReference type="AlphaFoldDB" id="B6GZS1"/>
<organism evidence="7 8">
    <name type="scientific">Penicillium rubens (strain ATCC 28089 / DSM 1075 / NRRL 1951 / Wisconsin 54-1255)</name>
    <name type="common">Penicillium chrysogenum</name>
    <dbReference type="NCBI Taxonomy" id="500485"/>
    <lineage>
        <taxon>Eukaryota</taxon>
        <taxon>Fungi</taxon>
        <taxon>Dikarya</taxon>
        <taxon>Ascomycota</taxon>
        <taxon>Pezizomycotina</taxon>
        <taxon>Eurotiomycetes</taxon>
        <taxon>Eurotiomycetidae</taxon>
        <taxon>Eurotiales</taxon>
        <taxon>Aspergillaceae</taxon>
        <taxon>Penicillium</taxon>
        <taxon>Penicillium chrysogenum species complex</taxon>
    </lineage>
</organism>
<dbReference type="InterPro" id="IPR006175">
    <property type="entry name" value="YjgF/YER057c/UK114"/>
</dbReference>
<evidence type="ECO:0000256" key="4">
    <source>
        <dbReference type="ARBA" id="ARBA00023242"/>
    </source>
</evidence>
<evidence type="ECO:0000256" key="5">
    <source>
        <dbReference type="SAM" id="MobiDB-lite"/>
    </source>
</evidence>